<evidence type="ECO:0000256" key="1">
    <source>
        <dbReference type="SAM" id="Phobius"/>
    </source>
</evidence>
<keyword evidence="1" id="KW-0812">Transmembrane</keyword>
<proteinExistence type="predicted"/>
<keyword evidence="1" id="KW-0472">Membrane</keyword>
<gene>
    <name evidence="2" type="ORF">ABWK59_24815</name>
</gene>
<dbReference type="AlphaFoldDB" id="A0AAU8K3Q6"/>
<keyword evidence="1" id="KW-1133">Transmembrane helix</keyword>
<dbReference type="EMBL" id="CP159872">
    <property type="protein sequence ID" value="XCM81894.1"/>
    <property type="molecule type" value="Genomic_DNA"/>
</dbReference>
<accession>A0AAU8K3Q6</accession>
<evidence type="ECO:0000313" key="2">
    <source>
        <dbReference type="EMBL" id="XCM81894.1"/>
    </source>
</evidence>
<dbReference type="RefSeq" id="WP_354642824.1">
    <property type="nucleotide sequence ID" value="NZ_CP159872.1"/>
</dbReference>
<sequence>MSRAAVNRTILAVVGLLLAAAGLLTLAGGLELYGRLGVDLPAGWPLASPDRPVLSAASRTRWVDEDWWWPVAIAVPAVLVAGSLVWLFAQLRRSGPAGVHLSTPAHSGFVLRVRSGAVEEAVRTESAALPGVARAAVHLDGGPGQPLLRTALRLEEGAGTGDLLDRYVAGPLAHARASLGLPGLRSELRLRVAPHRPAGRDHPRVL</sequence>
<dbReference type="KEGG" id="kcm:ABWK59_24815"/>
<protein>
    <submittedName>
        <fullName evidence="2">Alkaline shock response membrane anchor protein AmaP</fullName>
    </submittedName>
</protein>
<feature type="transmembrane region" description="Helical" evidence="1">
    <location>
        <begin position="67"/>
        <end position="89"/>
    </location>
</feature>
<reference evidence="2" key="1">
    <citation type="submission" date="2024-06" db="EMBL/GenBank/DDBJ databases">
        <title>The genome sequences of Kitasatospora sp. strain HUAS MG31.</title>
        <authorList>
            <person name="Mo P."/>
        </authorList>
    </citation>
    <scope>NUCLEOTIDE SEQUENCE</scope>
    <source>
        <strain evidence="2">HUAS MG31</strain>
    </source>
</reference>
<name>A0AAU8K3Q6_9ACTN</name>
<organism evidence="2">
    <name type="scientific">Kitasatospora camelliae</name>
    <dbReference type="NCBI Taxonomy" id="3156397"/>
    <lineage>
        <taxon>Bacteria</taxon>
        <taxon>Bacillati</taxon>
        <taxon>Actinomycetota</taxon>
        <taxon>Actinomycetes</taxon>
        <taxon>Kitasatosporales</taxon>
        <taxon>Streptomycetaceae</taxon>
        <taxon>Kitasatospora</taxon>
    </lineage>
</organism>